<name>A0A3E3K5T9_9FIRM</name>
<feature type="transmembrane region" description="Helical" evidence="1">
    <location>
        <begin position="12"/>
        <end position="31"/>
    </location>
</feature>
<proteinExistence type="predicted"/>
<keyword evidence="3" id="KW-1185">Reference proteome</keyword>
<comment type="caution">
    <text evidence="2">The sequence shown here is derived from an EMBL/GenBank/DDBJ whole genome shotgun (WGS) entry which is preliminary data.</text>
</comment>
<dbReference type="AlphaFoldDB" id="A0A3E3K5T9"/>
<keyword evidence="1" id="KW-1133">Transmembrane helix</keyword>
<feature type="transmembrane region" description="Helical" evidence="1">
    <location>
        <begin position="51"/>
        <end position="83"/>
    </location>
</feature>
<organism evidence="2 3">
    <name type="scientific">Sellimonas intestinalis</name>
    <dbReference type="NCBI Taxonomy" id="1653434"/>
    <lineage>
        <taxon>Bacteria</taxon>
        <taxon>Bacillati</taxon>
        <taxon>Bacillota</taxon>
        <taxon>Clostridia</taxon>
        <taxon>Lachnospirales</taxon>
        <taxon>Lachnospiraceae</taxon>
        <taxon>Sellimonas</taxon>
    </lineage>
</organism>
<accession>A0A3E3K5T9</accession>
<keyword evidence="1" id="KW-0812">Transmembrane</keyword>
<keyword evidence="1" id="KW-0472">Membrane</keyword>
<protein>
    <submittedName>
        <fullName evidence="2">DUF4321 domain-containing protein</fullName>
    </submittedName>
</protein>
<sequence length="86" mass="9115">MKGARSKNGWGLLLMLLAGIVLGGFIGMLAQDIPGLGWLSYGQTFGLQQPVILDLGILVLTLGLSVNISIASIVGMILSIIIYRFL</sequence>
<dbReference type="Proteomes" id="UP000261080">
    <property type="component" value="Unassembled WGS sequence"/>
</dbReference>
<dbReference type="EMBL" id="QVLX01000001">
    <property type="protein sequence ID" value="RGE90067.1"/>
    <property type="molecule type" value="Genomic_DNA"/>
</dbReference>
<dbReference type="RefSeq" id="WP_024732508.1">
    <property type="nucleotide sequence ID" value="NZ_BAABYU010000001.1"/>
</dbReference>
<evidence type="ECO:0000256" key="1">
    <source>
        <dbReference type="SAM" id="Phobius"/>
    </source>
</evidence>
<dbReference type="InterPro" id="IPR025470">
    <property type="entry name" value="DUF4321"/>
</dbReference>
<gene>
    <name evidence="2" type="ORF">DW016_02100</name>
</gene>
<evidence type="ECO:0000313" key="3">
    <source>
        <dbReference type="Proteomes" id="UP000261080"/>
    </source>
</evidence>
<dbReference type="GeneID" id="97192649"/>
<evidence type="ECO:0000313" key="2">
    <source>
        <dbReference type="EMBL" id="RGE90067.1"/>
    </source>
</evidence>
<reference evidence="2 3" key="1">
    <citation type="submission" date="2018-08" db="EMBL/GenBank/DDBJ databases">
        <title>A genome reference for cultivated species of the human gut microbiota.</title>
        <authorList>
            <person name="Zou Y."/>
            <person name="Xue W."/>
            <person name="Luo G."/>
        </authorList>
    </citation>
    <scope>NUCLEOTIDE SEQUENCE [LARGE SCALE GENOMIC DNA]</scope>
    <source>
        <strain evidence="2 3">AF37-2AT</strain>
    </source>
</reference>
<dbReference type="Pfam" id="PF14209">
    <property type="entry name" value="DUF4321"/>
    <property type="match status" value="1"/>
</dbReference>